<dbReference type="EMBL" id="JBHSBH010000010">
    <property type="protein sequence ID" value="MFC3997602.1"/>
    <property type="molecule type" value="Genomic_DNA"/>
</dbReference>
<evidence type="ECO:0000259" key="4">
    <source>
        <dbReference type="Pfam" id="PF02826"/>
    </source>
</evidence>
<reference evidence="6" key="1">
    <citation type="journal article" date="2019" name="Int. J. Syst. Evol. Microbiol.">
        <title>The Global Catalogue of Microorganisms (GCM) 10K type strain sequencing project: providing services to taxonomists for standard genome sequencing and annotation.</title>
        <authorList>
            <consortium name="The Broad Institute Genomics Platform"/>
            <consortium name="The Broad Institute Genome Sequencing Center for Infectious Disease"/>
            <person name="Wu L."/>
            <person name="Ma J."/>
        </authorList>
    </citation>
    <scope>NUCLEOTIDE SEQUENCE [LARGE SCALE GENOMIC DNA]</scope>
    <source>
        <strain evidence="6">TBRC 1826</strain>
    </source>
</reference>
<evidence type="ECO:0000313" key="6">
    <source>
        <dbReference type="Proteomes" id="UP001595847"/>
    </source>
</evidence>
<dbReference type="RefSeq" id="WP_378534670.1">
    <property type="nucleotide sequence ID" value="NZ_JBHSBH010000010.1"/>
</dbReference>
<dbReference type="Proteomes" id="UP001595847">
    <property type="component" value="Unassembled WGS sequence"/>
</dbReference>
<dbReference type="InterPro" id="IPR029753">
    <property type="entry name" value="D-isomer_DH_CS"/>
</dbReference>
<comment type="caution">
    <text evidence="5">The sequence shown here is derived from an EMBL/GenBank/DDBJ whole genome shotgun (WGS) entry which is preliminary data.</text>
</comment>
<evidence type="ECO:0000256" key="1">
    <source>
        <dbReference type="ARBA" id="ARBA00005854"/>
    </source>
</evidence>
<dbReference type="Pfam" id="PF02826">
    <property type="entry name" value="2-Hacid_dh_C"/>
    <property type="match status" value="1"/>
</dbReference>
<dbReference type="InterPro" id="IPR036291">
    <property type="entry name" value="NAD(P)-bd_dom_sf"/>
</dbReference>
<evidence type="ECO:0000256" key="2">
    <source>
        <dbReference type="ARBA" id="ARBA00023002"/>
    </source>
</evidence>
<dbReference type="PANTHER" id="PTHR43761:SF1">
    <property type="entry name" value="D-ISOMER SPECIFIC 2-HYDROXYACID DEHYDROGENASE CATALYTIC DOMAIN-CONTAINING PROTEIN-RELATED"/>
    <property type="match status" value="1"/>
</dbReference>
<keyword evidence="6" id="KW-1185">Reference proteome</keyword>
<proteinExistence type="inferred from homology"/>
<comment type="similarity">
    <text evidence="1">Belongs to the D-isomer specific 2-hydroxyacid dehydrogenase family.</text>
</comment>
<dbReference type="Gene3D" id="3.40.50.720">
    <property type="entry name" value="NAD(P)-binding Rossmann-like Domain"/>
    <property type="match status" value="2"/>
</dbReference>
<protein>
    <submittedName>
        <fullName evidence="5">NAD(P)-dependent oxidoreductase</fullName>
    </submittedName>
</protein>
<evidence type="ECO:0000256" key="3">
    <source>
        <dbReference type="ARBA" id="ARBA00023027"/>
    </source>
</evidence>
<keyword evidence="2" id="KW-0560">Oxidoreductase</keyword>
<dbReference type="PROSITE" id="PS00671">
    <property type="entry name" value="D_2_HYDROXYACID_DH_3"/>
    <property type="match status" value="1"/>
</dbReference>
<feature type="domain" description="D-isomer specific 2-hydroxyacid dehydrogenase NAD-binding" evidence="4">
    <location>
        <begin position="1"/>
        <end position="103"/>
    </location>
</feature>
<dbReference type="InterPro" id="IPR006140">
    <property type="entry name" value="D-isomer_DH_NAD-bd"/>
</dbReference>
<gene>
    <name evidence="5" type="ORF">ACFOVU_16835</name>
</gene>
<dbReference type="InterPro" id="IPR050418">
    <property type="entry name" value="D-iso_2-hydroxyacid_DH_PdxB"/>
</dbReference>
<accession>A0ABV8FRJ4</accession>
<name>A0ABV8FRJ4_9ACTN</name>
<sequence length="136" mass="14685">MHIPGGAGNRHLLSAEQLALMRPGTVLINTSRGEVVDSRALVEALAEGTVAAAGLDVLEAEPKVREEAELLRSAFTHDRDQDAILADQILLRIHNVVVTPHNAFNTCEAVGRILDVTRANIEAYAAGRCENTVRVR</sequence>
<keyword evidence="3" id="KW-0520">NAD</keyword>
<dbReference type="PANTHER" id="PTHR43761">
    <property type="entry name" value="D-ISOMER SPECIFIC 2-HYDROXYACID DEHYDROGENASE FAMILY PROTEIN (AFU_ORTHOLOGUE AFUA_1G13630)"/>
    <property type="match status" value="1"/>
</dbReference>
<organism evidence="5 6">
    <name type="scientific">Nocardiopsis sediminis</name>
    <dbReference type="NCBI Taxonomy" id="1778267"/>
    <lineage>
        <taxon>Bacteria</taxon>
        <taxon>Bacillati</taxon>
        <taxon>Actinomycetota</taxon>
        <taxon>Actinomycetes</taxon>
        <taxon>Streptosporangiales</taxon>
        <taxon>Nocardiopsidaceae</taxon>
        <taxon>Nocardiopsis</taxon>
    </lineage>
</organism>
<dbReference type="SUPFAM" id="SSF51735">
    <property type="entry name" value="NAD(P)-binding Rossmann-fold domains"/>
    <property type="match status" value="1"/>
</dbReference>
<evidence type="ECO:0000313" key="5">
    <source>
        <dbReference type="EMBL" id="MFC3997602.1"/>
    </source>
</evidence>